<name>A0AC11DS33_SHEEP</name>
<gene>
    <name evidence="1" type="primary">MMP14</name>
</gene>
<protein>
    <submittedName>
        <fullName evidence="1">Matrix metallopeptidase 14</fullName>
    </submittedName>
</protein>
<reference evidence="1" key="1">
    <citation type="submission" date="2020-11" db="EMBL/GenBank/DDBJ databases">
        <authorList>
            <person name="Davenport K.M."/>
            <person name="Bickhart D.M."/>
            <person name="Smith T.P.L."/>
            <person name="Murdoch B.M."/>
            <person name="Rosen B.D."/>
        </authorList>
    </citation>
    <scope>NUCLEOTIDE SEQUENCE [LARGE SCALE GENOMIC DNA]</scope>
    <source>
        <strain evidence="1">OAR_USU_Benz2616</strain>
    </source>
</reference>
<evidence type="ECO:0000313" key="1">
    <source>
        <dbReference type="Ensembl" id="ENSOARP00020047134.1"/>
    </source>
</evidence>
<proteinExistence type="predicted"/>
<reference evidence="1" key="3">
    <citation type="submission" date="2025-09" db="UniProtKB">
        <authorList>
            <consortium name="Ensembl"/>
        </authorList>
    </citation>
    <scope>IDENTIFICATION</scope>
</reference>
<accession>A0AC11DS33</accession>
<reference evidence="1" key="2">
    <citation type="submission" date="2025-08" db="UniProtKB">
        <authorList>
            <consortium name="Ensembl"/>
        </authorList>
    </citation>
    <scope>IDENTIFICATION</scope>
</reference>
<sequence>MLRRKKCPTSRPQSPQAPRSRPQPLQMAASTTERQLRSFFFFFNPTFGCNWIQAETTTSALGKEGIGAGAEGGCGRREGPEKRAREGSQSSSPTKQKKDQKTGKRGRANRRLQDRSPHLHVDSALGIQIQCLRKTKAPRGSGGATPGLGPGRGARLARLPGQSRTMSPAPRPACSLLLPVLTLASALASLSSAQSSFSPEAWLQQYGYLPPGDLRTHTQRSPQSLSAAIAAMQRFYGLRVTGKADADTMKAMRRPRCGVPDKFGAEIKANVRRKRYAIQGLKWQHNEITFCIQNYTPKVGEYATFEAIRKAFRVWESATPLRFREVPYAYIREGHEKQADIMIFFAEGFHGDSTPFDGEGGFLAHAYFPGPNIGGDTHFDSAEPWTVRNEDLNGNDIFLVAVHELGHALGLEHSNDPSAIMAPFYQWMDTENFVLPDDDRRGIQQLYGSKSGSPTKIPPQPRTTSRPSIPDKPKNPTYGPNICDGNFDTVAMLRGEMFVFKERWFWRVRKNQVMDGYPMPIGQFWRGLPASINTAYERKDGKFVFFKGDKHWVFDEASLEPGYPKHIKELGRGLPTDRIDAALFWMPNGKTYFFRGNKYYRFNEELRIVESEYPKNIKVWEGIPESPRGSFMGSDEVFTYFYKGNKYWKFNNQKLKVEPGYPKSALRDWMGCPSSGGQPDEGTEEETEVIIIEVDEEGSGAVSAAAVVLPVLLLLLVLAVGLAVFFFRRHGTPKRLLYCQRSLLDKV</sequence>
<dbReference type="Ensembl" id="ENSOART00020059734.1">
    <property type="protein sequence ID" value="ENSOARP00020047134.1"/>
    <property type="gene ID" value="ENSOARG00020009862.2"/>
</dbReference>
<organism evidence="1">
    <name type="scientific">Ovis aries</name>
    <name type="common">Sheep</name>
    <dbReference type="NCBI Taxonomy" id="9940"/>
    <lineage>
        <taxon>Eukaryota</taxon>
        <taxon>Metazoa</taxon>
        <taxon>Chordata</taxon>
        <taxon>Craniata</taxon>
        <taxon>Vertebrata</taxon>
        <taxon>Euteleostomi</taxon>
        <taxon>Mammalia</taxon>
        <taxon>Eutheria</taxon>
        <taxon>Laurasiatheria</taxon>
        <taxon>Artiodactyla</taxon>
        <taxon>Ruminantia</taxon>
        <taxon>Pecora</taxon>
        <taxon>Bovidae</taxon>
        <taxon>Caprinae</taxon>
        <taxon>Ovis</taxon>
    </lineage>
</organism>